<dbReference type="Proteomes" id="UP000038802">
    <property type="component" value="Unassembled WGS sequence"/>
</dbReference>
<name>A0A0T9YKD5_MYCTX</name>
<evidence type="ECO:0000313" key="7">
    <source>
        <dbReference type="EMBL" id="CNV01982.1"/>
    </source>
</evidence>
<evidence type="ECO:0000313" key="5">
    <source>
        <dbReference type="EMBL" id="CKS24607.1"/>
    </source>
</evidence>
<dbReference type="Proteomes" id="UP000046947">
    <property type="component" value="Unassembled WGS sequence"/>
</dbReference>
<evidence type="ECO:0000313" key="2">
    <source>
        <dbReference type="EMBL" id="CFE73280.1"/>
    </source>
</evidence>
<dbReference type="EMBL" id="CNFU01000640">
    <property type="protein sequence ID" value="CKS24607.1"/>
    <property type="molecule type" value="Genomic_DNA"/>
</dbReference>
<sequence>MIFCTTPALRLLAEREAYAGTAAAGTVSASMIADRMAAVSQIAREYQITMDAVRG</sequence>
<evidence type="ECO:0000313" key="18">
    <source>
        <dbReference type="Proteomes" id="UP000048948"/>
    </source>
</evidence>
<dbReference type="EMBL" id="CSAE01001011">
    <property type="protein sequence ID" value="COX20529.1"/>
    <property type="molecule type" value="Genomic_DNA"/>
</dbReference>
<dbReference type="EMBL" id="CQQC01000429">
    <property type="protein sequence ID" value="CNV01982.1"/>
    <property type="molecule type" value="Genomic_DNA"/>
</dbReference>
<evidence type="ECO:0000313" key="11">
    <source>
        <dbReference type="Proteomes" id="UP000038802"/>
    </source>
</evidence>
<reference evidence="10" key="2">
    <citation type="submission" date="2015-03" db="EMBL/GenBank/DDBJ databases">
        <authorList>
            <person name="Murphy D."/>
        </authorList>
    </citation>
    <scope>NUCLEOTIDE SEQUENCE [LARGE SCALE GENOMIC DNA]</scope>
    <source>
        <strain evidence="10">K00500041</strain>
    </source>
</reference>
<evidence type="ECO:0000313" key="15">
    <source>
        <dbReference type="Proteomes" id="UP000046680"/>
    </source>
</evidence>
<dbReference type="Proteomes" id="UP000044938">
    <property type="component" value="Unassembled WGS sequence"/>
</dbReference>
<protein>
    <submittedName>
        <fullName evidence="10">Uncharacterized protein</fullName>
    </submittedName>
</protein>
<dbReference type="EMBL" id="CSAD01000604">
    <property type="protein sequence ID" value="COW20797.1"/>
    <property type="molecule type" value="Genomic_DNA"/>
</dbReference>
<evidence type="ECO:0000313" key="1">
    <source>
        <dbReference type="EMBL" id="CFE43849.1"/>
    </source>
</evidence>
<evidence type="ECO:0000313" key="13">
    <source>
        <dbReference type="Proteomes" id="UP000044938"/>
    </source>
</evidence>
<evidence type="ECO:0000313" key="8">
    <source>
        <dbReference type="EMBL" id="COW20797.1"/>
    </source>
</evidence>
<dbReference type="EMBL" id="CNFT01000022">
    <property type="protein sequence ID" value="CKQ81402.1"/>
    <property type="molecule type" value="Genomic_DNA"/>
</dbReference>
<dbReference type="EMBL" id="CFOH01000896">
    <property type="protein sequence ID" value="CFE73280.1"/>
    <property type="molecule type" value="Genomic_DNA"/>
</dbReference>
<dbReference type="Proteomes" id="UP000049023">
    <property type="component" value="Unassembled WGS sequence"/>
</dbReference>
<evidence type="ECO:0000313" key="16">
    <source>
        <dbReference type="Proteomes" id="UP000046947"/>
    </source>
</evidence>
<organism evidence="10 11">
    <name type="scientific">Mycobacterium tuberculosis</name>
    <dbReference type="NCBI Taxonomy" id="1773"/>
    <lineage>
        <taxon>Bacteria</taxon>
        <taxon>Bacillati</taxon>
        <taxon>Actinomycetota</taxon>
        <taxon>Actinomycetes</taxon>
        <taxon>Mycobacteriales</taxon>
        <taxon>Mycobacteriaceae</taxon>
        <taxon>Mycobacterium</taxon>
        <taxon>Mycobacterium tuberculosis complex</taxon>
    </lineage>
</organism>
<dbReference type="EMBL" id="CGCX01000136">
    <property type="protein sequence ID" value="CFR68048.1"/>
    <property type="molecule type" value="Genomic_DNA"/>
</dbReference>
<dbReference type="Proteomes" id="UP000045842">
    <property type="component" value="Unassembled WGS sequence"/>
</dbReference>
<evidence type="ECO:0000313" key="6">
    <source>
        <dbReference type="EMBL" id="CKT53395.1"/>
    </source>
</evidence>
<gene>
    <name evidence="3" type="ORF">ERS007657_00598</name>
    <name evidence="7" type="ORF">ERS007661_01514</name>
    <name evidence="8" type="ORF">ERS007679_03374</name>
    <name evidence="1" type="ORF">ERS007681_03499</name>
    <name evidence="2" type="ORF">ERS007688_03775</name>
    <name evidence="10" type="ORF">ERS007703_04910</name>
    <name evidence="9" type="ORF">ERS007720_03940</name>
    <name evidence="6" type="ORF">ERS027646_03755</name>
    <name evidence="4" type="ORF">ERS027659_00185</name>
    <name evidence="5" type="ORF">ERS027661_02803</name>
</gene>
<dbReference type="EMBL" id="CFOE01000615">
    <property type="protein sequence ID" value="CFE43849.1"/>
    <property type="molecule type" value="Genomic_DNA"/>
</dbReference>
<proteinExistence type="predicted"/>
<dbReference type="Proteomes" id="UP000048948">
    <property type="component" value="Unassembled WGS sequence"/>
</dbReference>
<dbReference type="Proteomes" id="UP000050164">
    <property type="component" value="Unassembled WGS sequence"/>
</dbReference>
<evidence type="ECO:0000313" key="9">
    <source>
        <dbReference type="EMBL" id="COX11795.1"/>
    </source>
</evidence>
<accession>A0A0T9YKD5</accession>
<evidence type="ECO:0000313" key="10">
    <source>
        <dbReference type="EMBL" id="COX20529.1"/>
    </source>
</evidence>
<evidence type="ECO:0000313" key="4">
    <source>
        <dbReference type="EMBL" id="CKQ81402.1"/>
    </source>
</evidence>
<evidence type="ECO:0000313" key="20">
    <source>
        <dbReference type="Proteomes" id="UP000050164"/>
    </source>
</evidence>
<evidence type="ECO:0000313" key="12">
    <source>
        <dbReference type="Proteomes" id="UP000039217"/>
    </source>
</evidence>
<evidence type="ECO:0000313" key="19">
    <source>
        <dbReference type="Proteomes" id="UP000049023"/>
    </source>
</evidence>
<dbReference type="EMBL" id="CSAJ01000722">
    <property type="protein sequence ID" value="COX11795.1"/>
    <property type="molecule type" value="Genomic_DNA"/>
</dbReference>
<reference evidence="11 12" key="1">
    <citation type="submission" date="2015-03" db="EMBL/GenBank/DDBJ databases">
        <authorList>
            <consortium name="Pathogen Informatics"/>
        </authorList>
    </citation>
    <scope>NUCLEOTIDE SEQUENCE [LARGE SCALE GENOMIC DNA]</scope>
    <source>
        <strain evidence="6 18">Bir 172</strain>
        <strain evidence="4 20">Bir 185</strain>
        <strain evidence="5 19">Bir 187</strain>
        <strain evidence="3 15">C09601061</strain>
        <strain evidence="7 12">D00501624</strain>
        <strain evidence="8 14">G09801536</strain>
        <strain evidence="1 17">G09901357</strain>
        <strain evidence="2 16">H09601792</strain>
        <strain evidence="11">K00500041</strain>
        <strain evidence="9 13">M09401471</strain>
    </source>
</reference>
<evidence type="ECO:0000313" key="17">
    <source>
        <dbReference type="Proteomes" id="UP000048289"/>
    </source>
</evidence>
<evidence type="ECO:0000313" key="3">
    <source>
        <dbReference type="EMBL" id="CFR68048.1"/>
    </source>
</evidence>
<dbReference type="Proteomes" id="UP000046680">
    <property type="component" value="Unassembled WGS sequence"/>
</dbReference>
<evidence type="ECO:0000313" key="14">
    <source>
        <dbReference type="Proteomes" id="UP000045842"/>
    </source>
</evidence>
<dbReference type="Proteomes" id="UP000039217">
    <property type="component" value="Unassembled WGS sequence"/>
</dbReference>
<dbReference type="EMBL" id="CNGE01000951">
    <property type="protein sequence ID" value="CKT53395.1"/>
    <property type="molecule type" value="Genomic_DNA"/>
</dbReference>
<dbReference type="AlphaFoldDB" id="A0A0T9YKD5"/>
<dbReference type="Proteomes" id="UP000048289">
    <property type="component" value="Unassembled WGS sequence"/>
</dbReference>